<name>A0A239HM99_9BACT</name>
<gene>
    <name evidence="1" type="ORF">SAMN06296052_11412</name>
</gene>
<accession>A0A239HM99</accession>
<dbReference type="EMBL" id="FZOQ01000014">
    <property type="protein sequence ID" value="SNS81384.1"/>
    <property type="molecule type" value="Genomic_DNA"/>
</dbReference>
<evidence type="ECO:0008006" key="3">
    <source>
        <dbReference type="Google" id="ProtNLM"/>
    </source>
</evidence>
<evidence type="ECO:0000313" key="1">
    <source>
        <dbReference type="EMBL" id="SNS81384.1"/>
    </source>
</evidence>
<protein>
    <recommendedName>
        <fullName evidence="3">Phage tail tube protein</fullName>
    </recommendedName>
</protein>
<dbReference type="AlphaFoldDB" id="A0A239HM99"/>
<organism evidence="1 2">
    <name type="scientific">Pontibacter ummariensis</name>
    <dbReference type="NCBI Taxonomy" id="1610492"/>
    <lineage>
        <taxon>Bacteria</taxon>
        <taxon>Pseudomonadati</taxon>
        <taxon>Bacteroidota</taxon>
        <taxon>Cytophagia</taxon>
        <taxon>Cytophagales</taxon>
        <taxon>Hymenobacteraceae</taxon>
        <taxon>Pontibacter</taxon>
    </lineage>
</organism>
<dbReference type="Proteomes" id="UP000198432">
    <property type="component" value="Unassembled WGS sequence"/>
</dbReference>
<keyword evidence="2" id="KW-1185">Reference proteome</keyword>
<proteinExistence type="predicted"/>
<evidence type="ECO:0000313" key="2">
    <source>
        <dbReference type="Proteomes" id="UP000198432"/>
    </source>
</evidence>
<sequence length="140" mass="15350">MASRTVKGKDLVISVNGVAILCANNVTFNSTYTMIDAACRESGGNADAEYGENSHTLEVSGWWKIDTPEDATQMRGITLAKLHKQKARVDWTFGTDVAGEEEFFGQCLIPDLTVNAPQKENADYSVTFQGVGEWDIRTIV</sequence>
<dbReference type="RefSeq" id="WP_089320058.1">
    <property type="nucleotide sequence ID" value="NZ_FZOQ01000014.1"/>
</dbReference>
<reference evidence="2" key="1">
    <citation type="submission" date="2017-06" db="EMBL/GenBank/DDBJ databases">
        <authorList>
            <person name="Varghese N."/>
            <person name="Submissions S."/>
        </authorList>
    </citation>
    <scope>NUCLEOTIDE SEQUENCE [LARGE SCALE GENOMIC DNA]</scope>
    <source>
        <strain evidence="2">NKM1</strain>
    </source>
</reference>